<organism evidence="8 9">
    <name type="scientific">Flavipsychrobacter stenotrophus</name>
    <dbReference type="NCBI Taxonomy" id="2077091"/>
    <lineage>
        <taxon>Bacteria</taxon>
        <taxon>Pseudomonadati</taxon>
        <taxon>Bacteroidota</taxon>
        <taxon>Chitinophagia</taxon>
        <taxon>Chitinophagales</taxon>
        <taxon>Chitinophagaceae</taxon>
        <taxon>Flavipsychrobacter</taxon>
    </lineage>
</organism>
<dbReference type="GO" id="GO:0016987">
    <property type="term" value="F:sigma factor activity"/>
    <property type="evidence" value="ECO:0007669"/>
    <property type="project" value="UniProtKB-KW"/>
</dbReference>
<dbReference type="Gene3D" id="1.10.10.10">
    <property type="entry name" value="Winged helix-like DNA-binding domain superfamily/Winged helix DNA-binding domain"/>
    <property type="match status" value="1"/>
</dbReference>
<dbReference type="InterPro" id="IPR039425">
    <property type="entry name" value="RNA_pol_sigma-70-like"/>
</dbReference>
<reference evidence="8 9" key="1">
    <citation type="submission" date="2018-01" db="EMBL/GenBank/DDBJ databases">
        <title>A novel member of the phylum Bacteroidetes isolated from glacier ice.</title>
        <authorList>
            <person name="Liu Q."/>
            <person name="Xin Y.-H."/>
        </authorList>
    </citation>
    <scope>NUCLEOTIDE SEQUENCE [LARGE SCALE GENOMIC DNA]</scope>
    <source>
        <strain evidence="8 9">RB1R16</strain>
    </source>
</reference>
<protein>
    <submittedName>
        <fullName evidence="8">RNA polymerase subunit sigma-24</fullName>
    </submittedName>
</protein>
<accession>A0A2S7SX34</accession>
<dbReference type="SUPFAM" id="SSF88659">
    <property type="entry name" value="Sigma3 and sigma4 domains of RNA polymerase sigma factors"/>
    <property type="match status" value="1"/>
</dbReference>
<dbReference type="Proteomes" id="UP000239872">
    <property type="component" value="Unassembled WGS sequence"/>
</dbReference>
<dbReference type="InterPro" id="IPR036388">
    <property type="entry name" value="WH-like_DNA-bd_sf"/>
</dbReference>
<name>A0A2S7SX34_9BACT</name>
<dbReference type="InterPro" id="IPR007627">
    <property type="entry name" value="RNA_pol_sigma70_r2"/>
</dbReference>
<dbReference type="GO" id="GO:0006352">
    <property type="term" value="P:DNA-templated transcription initiation"/>
    <property type="evidence" value="ECO:0007669"/>
    <property type="project" value="InterPro"/>
</dbReference>
<dbReference type="OrthoDB" id="9790423at2"/>
<keyword evidence="5" id="KW-0804">Transcription</keyword>
<dbReference type="PANTHER" id="PTHR43133:SF8">
    <property type="entry name" value="RNA POLYMERASE SIGMA FACTOR HI_1459-RELATED"/>
    <property type="match status" value="1"/>
</dbReference>
<evidence type="ECO:0000259" key="7">
    <source>
        <dbReference type="Pfam" id="PF08281"/>
    </source>
</evidence>
<keyword evidence="9" id="KW-1185">Reference proteome</keyword>
<evidence type="ECO:0000256" key="5">
    <source>
        <dbReference type="ARBA" id="ARBA00023163"/>
    </source>
</evidence>
<keyword evidence="3" id="KW-0731">Sigma factor</keyword>
<sequence length="192" mass="22157">MQLSQYSDAQLAHAYTEGNERALEVLITRHKDKVYTSIYMLVKDKYLAEDIFQDTFLKIIKTIKGGRYSEQGKFLPWAIRVGHNLCMDHFRRSRQQVPISLPDGQDISVLFGAGDMASDGIETRQVHESVRKMVELLPEEQREVIVMRIYADQSFKQISELTGVSINTALGRMRYALLNLRKMVTDNQMVLR</sequence>
<keyword evidence="2" id="KW-0805">Transcription regulation</keyword>
<dbReference type="InterPro" id="IPR014284">
    <property type="entry name" value="RNA_pol_sigma-70_dom"/>
</dbReference>
<dbReference type="EMBL" id="PPSL01000002">
    <property type="protein sequence ID" value="PQJ11489.1"/>
    <property type="molecule type" value="Genomic_DNA"/>
</dbReference>
<dbReference type="Pfam" id="PF08281">
    <property type="entry name" value="Sigma70_r4_2"/>
    <property type="match status" value="1"/>
</dbReference>
<dbReference type="NCBIfam" id="TIGR02937">
    <property type="entry name" value="sigma70-ECF"/>
    <property type="match status" value="1"/>
</dbReference>
<dbReference type="CDD" id="cd06171">
    <property type="entry name" value="Sigma70_r4"/>
    <property type="match status" value="1"/>
</dbReference>
<dbReference type="InterPro" id="IPR013249">
    <property type="entry name" value="RNA_pol_sigma70_r4_t2"/>
</dbReference>
<evidence type="ECO:0000256" key="3">
    <source>
        <dbReference type="ARBA" id="ARBA00023082"/>
    </source>
</evidence>
<evidence type="ECO:0000313" key="9">
    <source>
        <dbReference type="Proteomes" id="UP000239872"/>
    </source>
</evidence>
<dbReference type="SUPFAM" id="SSF88946">
    <property type="entry name" value="Sigma2 domain of RNA polymerase sigma factors"/>
    <property type="match status" value="1"/>
</dbReference>
<dbReference type="RefSeq" id="WP_105038369.1">
    <property type="nucleotide sequence ID" value="NZ_PPSL01000002.1"/>
</dbReference>
<dbReference type="InterPro" id="IPR013325">
    <property type="entry name" value="RNA_pol_sigma_r2"/>
</dbReference>
<gene>
    <name evidence="8" type="ORF">CJD36_006720</name>
</gene>
<evidence type="ECO:0000259" key="6">
    <source>
        <dbReference type="Pfam" id="PF04542"/>
    </source>
</evidence>
<keyword evidence="4" id="KW-0238">DNA-binding</keyword>
<proteinExistence type="inferred from homology"/>
<dbReference type="Gene3D" id="1.10.1740.10">
    <property type="match status" value="1"/>
</dbReference>
<comment type="similarity">
    <text evidence="1">Belongs to the sigma-70 factor family. ECF subfamily.</text>
</comment>
<dbReference type="InterPro" id="IPR013324">
    <property type="entry name" value="RNA_pol_sigma_r3/r4-like"/>
</dbReference>
<dbReference type="AlphaFoldDB" id="A0A2S7SX34"/>
<evidence type="ECO:0000256" key="1">
    <source>
        <dbReference type="ARBA" id="ARBA00010641"/>
    </source>
</evidence>
<dbReference type="PANTHER" id="PTHR43133">
    <property type="entry name" value="RNA POLYMERASE ECF-TYPE SIGMA FACTO"/>
    <property type="match status" value="1"/>
</dbReference>
<dbReference type="Pfam" id="PF04542">
    <property type="entry name" value="Sigma70_r2"/>
    <property type="match status" value="1"/>
</dbReference>
<evidence type="ECO:0000313" key="8">
    <source>
        <dbReference type="EMBL" id="PQJ11489.1"/>
    </source>
</evidence>
<feature type="domain" description="RNA polymerase sigma factor 70 region 4 type 2" evidence="7">
    <location>
        <begin position="128"/>
        <end position="168"/>
    </location>
</feature>
<evidence type="ECO:0000256" key="4">
    <source>
        <dbReference type="ARBA" id="ARBA00023125"/>
    </source>
</evidence>
<evidence type="ECO:0000256" key="2">
    <source>
        <dbReference type="ARBA" id="ARBA00023015"/>
    </source>
</evidence>
<comment type="caution">
    <text evidence="8">The sequence shown here is derived from an EMBL/GenBank/DDBJ whole genome shotgun (WGS) entry which is preliminary data.</text>
</comment>
<feature type="domain" description="RNA polymerase sigma-70 region 2" evidence="6">
    <location>
        <begin position="26"/>
        <end position="94"/>
    </location>
</feature>
<dbReference type="GO" id="GO:0003677">
    <property type="term" value="F:DNA binding"/>
    <property type="evidence" value="ECO:0007669"/>
    <property type="project" value="UniProtKB-KW"/>
</dbReference>